<accession>A0ABU9GLV7</accession>
<evidence type="ECO:0000256" key="1">
    <source>
        <dbReference type="ARBA" id="ARBA00022849"/>
    </source>
</evidence>
<dbReference type="NCBIfam" id="NF007528">
    <property type="entry name" value="PRK10141.1"/>
    <property type="match status" value="1"/>
</dbReference>
<dbReference type="SUPFAM" id="SSF46785">
    <property type="entry name" value="Winged helix' DNA-binding domain"/>
    <property type="match status" value="1"/>
</dbReference>
<keyword evidence="7" id="KW-1185">Reference proteome</keyword>
<protein>
    <submittedName>
        <fullName evidence="6">Metalloregulator ArsR/SmtB family transcription factor</fullName>
    </submittedName>
</protein>
<evidence type="ECO:0000259" key="5">
    <source>
        <dbReference type="PROSITE" id="PS50987"/>
    </source>
</evidence>
<evidence type="ECO:0000256" key="4">
    <source>
        <dbReference type="ARBA" id="ARBA00023163"/>
    </source>
</evidence>
<dbReference type="EMBL" id="JBAKAZ010000004">
    <property type="protein sequence ID" value="MEL0628303.1"/>
    <property type="molecule type" value="Genomic_DNA"/>
</dbReference>
<dbReference type="InterPro" id="IPR036390">
    <property type="entry name" value="WH_DNA-bd_sf"/>
</dbReference>
<evidence type="ECO:0000256" key="2">
    <source>
        <dbReference type="ARBA" id="ARBA00023015"/>
    </source>
</evidence>
<dbReference type="Proteomes" id="UP001369082">
    <property type="component" value="Unassembled WGS sequence"/>
</dbReference>
<keyword evidence="1" id="KW-0059">Arsenical resistance</keyword>
<sequence>MEFYMCPHQFFKMLSDETRLRCLILIAREGKISVGELCLALSQSQPKISRHLAILRQSGVLLDEREGQWIYYQVNPALPGWMRKVIAGLTTSKCLKAEYLEDIEQYQMRKTTQ</sequence>
<proteinExistence type="predicted"/>
<reference evidence="6 7" key="1">
    <citation type="submission" date="2024-02" db="EMBL/GenBank/DDBJ databases">
        <title>Bacteria isolated from the canopy kelp, Nereocystis luetkeana.</title>
        <authorList>
            <person name="Pfister C.A."/>
            <person name="Younker I.T."/>
            <person name="Light S.H."/>
        </authorList>
    </citation>
    <scope>NUCLEOTIDE SEQUENCE [LARGE SCALE GENOMIC DNA]</scope>
    <source>
        <strain evidence="6 7">TI.1.05</strain>
    </source>
</reference>
<feature type="domain" description="HTH arsR-type" evidence="5">
    <location>
        <begin position="1"/>
        <end position="93"/>
    </location>
</feature>
<dbReference type="PANTHER" id="PTHR33154:SF18">
    <property type="entry name" value="ARSENICAL RESISTANCE OPERON REPRESSOR"/>
    <property type="match status" value="1"/>
</dbReference>
<keyword evidence="4" id="KW-0804">Transcription</keyword>
<organism evidence="6 7">
    <name type="scientific">Psychromonas aquatilis</name>
    <dbReference type="NCBI Taxonomy" id="2005072"/>
    <lineage>
        <taxon>Bacteria</taxon>
        <taxon>Pseudomonadati</taxon>
        <taxon>Pseudomonadota</taxon>
        <taxon>Gammaproteobacteria</taxon>
        <taxon>Alteromonadales</taxon>
        <taxon>Psychromonadaceae</taxon>
        <taxon>Psychromonas</taxon>
    </lineage>
</organism>
<evidence type="ECO:0000256" key="3">
    <source>
        <dbReference type="ARBA" id="ARBA00023125"/>
    </source>
</evidence>
<dbReference type="InterPro" id="IPR011991">
    <property type="entry name" value="ArsR-like_HTH"/>
</dbReference>
<dbReference type="InterPro" id="IPR036388">
    <property type="entry name" value="WH-like_DNA-bd_sf"/>
</dbReference>
<dbReference type="Pfam" id="PF01022">
    <property type="entry name" value="HTH_5"/>
    <property type="match status" value="1"/>
</dbReference>
<keyword evidence="2" id="KW-0805">Transcription regulation</keyword>
<evidence type="ECO:0000313" key="6">
    <source>
        <dbReference type="EMBL" id="MEL0628303.1"/>
    </source>
</evidence>
<dbReference type="PANTHER" id="PTHR33154">
    <property type="entry name" value="TRANSCRIPTIONAL REGULATOR, ARSR FAMILY"/>
    <property type="match status" value="1"/>
</dbReference>
<name>A0ABU9GLV7_9GAMM</name>
<dbReference type="InterPro" id="IPR001845">
    <property type="entry name" value="HTH_ArsR_DNA-bd_dom"/>
</dbReference>
<dbReference type="PROSITE" id="PS50987">
    <property type="entry name" value="HTH_ARSR_2"/>
    <property type="match status" value="1"/>
</dbReference>
<dbReference type="RefSeq" id="WP_341596253.1">
    <property type="nucleotide sequence ID" value="NZ_JBAKAZ010000004.1"/>
</dbReference>
<keyword evidence="3" id="KW-0238">DNA-binding</keyword>
<comment type="caution">
    <text evidence="6">The sequence shown here is derived from an EMBL/GenBank/DDBJ whole genome shotgun (WGS) entry which is preliminary data.</text>
</comment>
<evidence type="ECO:0000313" key="7">
    <source>
        <dbReference type="Proteomes" id="UP001369082"/>
    </source>
</evidence>
<dbReference type="SMART" id="SM00418">
    <property type="entry name" value="HTH_ARSR"/>
    <property type="match status" value="1"/>
</dbReference>
<dbReference type="CDD" id="cd00090">
    <property type="entry name" value="HTH_ARSR"/>
    <property type="match status" value="1"/>
</dbReference>
<dbReference type="PRINTS" id="PR00778">
    <property type="entry name" value="HTHARSR"/>
</dbReference>
<dbReference type="NCBIfam" id="NF033788">
    <property type="entry name" value="HTH_metalloreg"/>
    <property type="match status" value="1"/>
</dbReference>
<dbReference type="InterPro" id="IPR051081">
    <property type="entry name" value="HTH_MetalResp_TranReg"/>
</dbReference>
<dbReference type="Gene3D" id="1.10.10.10">
    <property type="entry name" value="Winged helix-like DNA-binding domain superfamily/Winged helix DNA-binding domain"/>
    <property type="match status" value="1"/>
</dbReference>
<gene>
    <name evidence="6" type="ORF">V6256_01665</name>
</gene>